<comment type="caution">
    <text evidence="5">The sequence shown here is derived from an EMBL/GenBank/DDBJ whole genome shotgun (WGS) entry which is preliminary data.</text>
</comment>
<dbReference type="GO" id="GO:0035591">
    <property type="term" value="F:signaling adaptor activity"/>
    <property type="evidence" value="ECO:0007669"/>
    <property type="project" value="TreeGrafter"/>
</dbReference>
<name>A0A5S3XUX4_9GAMM</name>
<dbReference type="PANTHER" id="PTHR47566:SF1">
    <property type="entry name" value="PROTEIN NUD1"/>
    <property type="match status" value="1"/>
</dbReference>
<dbReference type="InterPro" id="IPR032675">
    <property type="entry name" value="LRR_dom_sf"/>
</dbReference>
<evidence type="ECO:0000256" key="1">
    <source>
        <dbReference type="ARBA" id="ARBA00022614"/>
    </source>
</evidence>
<keyword evidence="6" id="KW-1185">Reference proteome</keyword>
<feature type="domain" description="Pesticidal crystal protein Cry22Aa Ig-like" evidence="3">
    <location>
        <begin position="946"/>
        <end position="1016"/>
    </location>
</feature>
<proteinExistence type="predicted"/>
<dbReference type="OrthoDB" id="7056509at2"/>
<evidence type="ECO:0000313" key="7">
    <source>
        <dbReference type="Proteomes" id="UP000307706"/>
    </source>
</evidence>
<gene>
    <name evidence="5" type="ORF">CWB96_03770</name>
    <name evidence="4" type="ORF">CWB97_05240</name>
</gene>
<feature type="domain" description="Pesticidal crystal protein Cry22Aa Ig-like" evidence="3">
    <location>
        <begin position="134"/>
        <end position="203"/>
    </location>
</feature>
<dbReference type="InterPro" id="IPR001611">
    <property type="entry name" value="Leu-rich_rpt"/>
</dbReference>
<reference evidence="5" key="3">
    <citation type="submission" date="2019-09" db="EMBL/GenBank/DDBJ databases">
        <title>Co-occurence of chitin degradation, pigmentation and bioactivity in marine Pseudoalteromonas.</title>
        <authorList>
            <person name="Sonnenschein E.C."/>
            <person name="Bech P.K."/>
        </authorList>
    </citation>
    <scope>NUCLEOTIDE SEQUENCE</scope>
    <source>
        <strain evidence="5">S2231</strain>
    </source>
</reference>
<reference evidence="6 7" key="1">
    <citation type="submission" date="2017-12" db="EMBL/GenBank/DDBJ databases">
        <authorList>
            <person name="Paulsen S."/>
            <person name="Gram L.K."/>
        </authorList>
    </citation>
    <scope>NUCLEOTIDE SEQUENCE [LARGE SCALE GENOMIC DNA]</scope>
    <source>
        <strain evidence="5 7">S2231</strain>
        <strain evidence="4 6">S2233</strain>
    </source>
</reference>
<dbReference type="InterPro" id="IPR032179">
    <property type="entry name" value="Cry22Aa_Ig-like"/>
</dbReference>
<dbReference type="Proteomes" id="UP000307706">
    <property type="component" value="Unassembled WGS sequence"/>
</dbReference>
<sequence>MKSNLYLNLRAFMHNPLNYILLLFTASVLTGCGGSNTSDSNTESQTITQNDTTPPVLTILGENPITIEGGGKYEDSGATALDSEDGELAVTTANNVSADKVGEYTVEYIATDSSGNTAQVIRTVIVEDTTAPRIEILGDNPATVEGGSEYNDSGALAKDKVDGDLTVIMIDKVSMMKVGEYTAEYTATDRSGNTASAIRTVKVQDTTAPIITLDGGSDVVINYGSAYQDLGAAAHDALDGAVTLTVTHSVDSDTIGTYSAEYVAIDTAGNKATAVRTVVVQDIALESIIEDTNLLACLKENGLVNASEVIEINCNAKQITSAKGIEFLKNLTKLSLNNGLSETATVSRVGREQPATFTHSNISSTLIQEEQVASPVLANIDLSQNINLEWLDLGNNGLTELDISQNTNLKFLSVGSNQLTHLSLDNNSSLETLTLTNNKLMSIELSNNVNLHSLDLGRNQLSVLETSNNTALQSLSLNNNLLTELDMRDNPNLQLLDLGSNQLVNIDVSHNVKLKELKVNANLLTEVELSNNTNLESLNLGENKLTSLDVSNNVKLKALELESNPIAVLDVSKNVNLIKLKVNDKVECSGEQCSVVVVQDTTPPSITILGSNPTRISVGEVYQDAGATAADAIDGAIQVAINNTVNVDVAGNYTVEYTATDSAGNTVTASRAVVVQNVAPPIIKDSTPPSITILGDNPVTINYGAVYQDAGASVTDTVDKLVALVTNNTVNPDIVGTYTVNYTATDLAGNTAAVSRTVIVQDLALSSIIEDENLLNCLQDAGFKNASEVLNIACWGKSISSAKGIEFLTGLTTLDLNGNQLSSIDVSKNTNLIRIDIESNQLNSIDVTQNNKLVTLNLQDNQLAHIDVSKNANIETLGLKNNKLTVLDISNNVVLQYLGVSRNQITDIDVSNNNSLTTLILNDTVKCTGDKCSIVTAEADSWPPVITILGDNPTTISYGAAYQDAGATVRDDVDGSVSIVTTSNVNSDIVGQYYSVEYSATDAAGNNKLVQRQVIVQDILLDSIIEDANLLSCLKGAGYKTASEVVSIECAGKGVTSAKGIEFLKGLTSLDLKYNPLSSIDLSQNSKLVTLTLSDTVACTGDKCAIATLVADTVPPVITVLGEQTSTISYGSVYQDAGATAADVVDGAVMVSTINNVNPDVVGVYTVEYMATDIAGNTASATRTVTVQDIALSSIIADANLLSCLQSAGFTNASEVNEINCTDKGISSTTGIEYLKGLKTLTIEHVGAVSTTNLLSSIDVSKNINLQGLSLSGNKLTEIDVSANTALQMLKLSNNQLVNINLSSNSELSVLALNNNKLAAVDLRNNIYLESIEISENQLTEIDLSKNSIVDWLKLEGNRLPQIDLSNNLRLSTLNLNSNIIERIDLSNNTDLKNLSLQNCGLSEVDIRLNVNLESVNLSLNSIQALDITNNASLKSLSLVLTNISELDLRNNLKLEALNVDADLNSLDVSSNINLKHLRAHANQFQHIDLTNNIHLEHIDFTGSQLTTIDVSNNVNVKTLLLPRSQLTHIDVTYNTGLNELIFDDTVICTGDKCSIASLNDITPPVITVAGGEQFTINYGSDYQDMGATAVDAVDGVVSVKTTNNVNSGVIGQYTVEYSATDLAGNTANAIRTVTVQDISLSSIIDDNNLLSCLHNAGLVNASEVVEVSCISKSISSATGIESLIGLKKLDLSSDFAGGSSLEKNLLTSIDLSKNTSLQELRLDFNLLTDIDVSNNTQLEVLYVSGTSNSNILTSIDISKNINLKTLGLSGNPLTSIDVSNNNYLTFLNLDDSVVCAGSKCSIRQ</sequence>
<dbReference type="Gene3D" id="2.60.40.10">
    <property type="entry name" value="Immunoglobulins"/>
    <property type="match status" value="8"/>
</dbReference>
<reference evidence="6 7" key="2">
    <citation type="submission" date="2019-06" db="EMBL/GenBank/DDBJ databases">
        <title>Co-occurence of chitin degradation, pigmentation and bioactivity in marine Pseudoalteromonas.</title>
        <authorList>
            <person name="Sonnenschein E.C."/>
            <person name="Bech P.K."/>
        </authorList>
    </citation>
    <scope>NUCLEOTIDE SEQUENCE [LARGE SCALE GENOMIC DNA]</scope>
    <source>
        <strain evidence="7">S2231</strain>
        <strain evidence="4 6">S2233</strain>
    </source>
</reference>
<evidence type="ECO:0000313" key="5">
    <source>
        <dbReference type="EMBL" id="TMP61414.1"/>
    </source>
</evidence>
<keyword evidence="1" id="KW-0433">Leucine-rich repeat</keyword>
<dbReference type="Pfam" id="PF16403">
    <property type="entry name" value="Bact_surface_Ig-like"/>
    <property type="match status" value="8"/>
</dbReference>
<evidence type="ECO:0000256" key="2">
    <source>
        <dbReference type="ARBA" id="ARBA00022737"/>
    </source>
</evidence>
<dbReference type="EMBL" id="PNCK01000018">
    <property type="protein sequence ID" value="TMP45205.1"/>
    <property type="molecule type" value="Genomic_DNA"/>
</dbReference>
<evidence type="ECO:0000259" key="3">
    <source>
        <dbReference type="Pfam" id="PF16403"/>
    </source>
</evidence>
<dbReference type="InterPro" id="IPR052574">
    <property type="entry name" value="CDIRP"/>
</dbReference>
<accession>A0A5S3XUX4</accession>
<dbReference type="Proteomes" id="UP000305730">
    <property type="component" value="Unassembled WGS sequence"/>
</dbReference>
<feature type="domain" description="Pesticidal crystal protein Cry22Aa Ig-like" evidence="3">
    <location>
        <begin position="606"/>
        <end position="675"/>
    </location>
</feature>
<feature type="domain" description="Pesticidal crystal protein Cry22Aa Ig-like" evidence="3">
    <location>
        <begin position="1567"/>
        <end position="1636"/>
    </location>
</feature>
<dbReference type="Gene3D" id="3.80.10.10">
    <property type="entry name" value="Ribonuclease Inhibitor"/>
    <property type="match status" value="6"/>
</dbReference>
<feature type="domain" description="Pesticidal crystal protein Cry22Aa Ig-like" evidence="3">
    <location>
        <begin position="57"/>
        <end position="126"/>
    </location>
</feature>
<evidence type="ECO:0000313" key="6">
    <source>
        <dbReference type="Proteomes" id="UP000305730"/>
    </source>
</evidence>
<feature type="domain" description="Pesticidal crystal protein Cry22Aa Ig-like" evidence="3">
    <location>
        <begin position="211"/>
        <end position="280"/>
    </location>
</feature>
<keyword evidence="2" id="KW-0677">Repeat</keyword>
<dbReference type="SUPFAM" id="SSF52058">
    <property type="entry name" value="L domain-like"/>
    <property type="match status" value="4"/>
</dbReference>
<dbReference type="InterPro" id="IPR003591">
    <property type="entry name" value="Leu-rich_rpt_typical-subtyp"/>
</dbReference>
<dbReference type="PANTHER" id="PTHR47566">
    <property type="match status" value="1"/>
</dbReference>
<dbReference type="PROSITE" id="PS51450">
    <property type="entry name" value="LRR"/>
    <property type="match status" value="8"/>
</dbReference>
<dbReference type="SMART" id="SM00369">
    <property type="entry name" value="LRR_TYP"/>
    <property type="match status" value="7"/>
</dbReference>
<feature type="domain" description="Pesticidal crystal protein Cry22Aa Ig-like" evidence="3">
    <location>
        <begin position="691"/>
        <end position="760"/>
    </location>
</feature>
<feature type="domain" description="Pesticidal crystal protein Cry22Aa Ig-like" evidence="3">
    <location>
        <begin position="1118"/>
        <end position="1187"/>
    </location>
</feature>
<organism evidence="5 7">
    <name type="scientific">Pseudoalteromonas citrea</name>
    <dbReference type="NCBI Taxonomy" id="43655"/>
    <lineage>
        <taxon>Bacteria</taxon>
        <taxon>Pseudomonadati</taxon>
        <taxon>Pseudomonadota</taxon>
        <taxon>Gammaproteobacteria</taxon>
        <taxon>Alteromonadales</taxon>
        <taxon>Pseudoalteromonadaceae</taxon>
        <taxon>Pseudoalteromonas</taxon>
    </lineage>
</organism>
<dbReference type="PROSITE" id="PS51257">
    <property type="entry name" value="PROKAR_LIPOPROTEIN"/>
    <property type="match status" value="1"/>
</dbReference>
<dbReference type="InterPro" id="IPR013783">
    <property type="entry name" value="Ig-like_fold"/>
</dbReference>
<dbReference type="SMART" id="SM00365">
    <property type="entry name" value="LRR_SD22"/>
    <property type="match status" value="10"/>
</dbReference>
<protein>
    <recommendedName>
        <fullName evidence="3">Pesticidal crystal protein Cry22Aa Ig-like domain-containing protein</fullName>
    </recommendedName>
</protein>
<evidence type="ECO:0000313" key="4">
    <source>
        <dbReference type="EMBL" id="TMP45205.1"/>
    </source>
</evidence>
<dbReference type="EMBL" id="PNCL01000016">
    <property type="protein sequence ID" value="TMP61414.1"/>
    <property type="molecule type" value="Genomic_DNA"/>
</dbReference>